<dbReference type="EMBL" id="DXCD01000182">
    <property type="protein sequence ID" value="HIZ13656.1"/>
    <property type="molecule type" value="Genomic_DNA"/>
</dbReference>
<accession>A0A9D2DAU6</accession>
<reference evidence="1" key="1">
    <citation type="journal article" date="2021" name="PeerJ">
        <title>Extensive microbial diversity within the chicken gut microbiome revealed by metagenomics and culture.</title>
        <authorList>
            <person name="Gilroy R."/>
            <person name="Ravi A."/>
            <person name="Getino M."/>
            <person name="Pursley I."/>
            <person name="Horton D.L."/>
            <person name="Alikhan N.F."/>
            <person name="Baker D."/>
            <person name="Gharbi K."/>
            <person name="Hall N."/>
            <person name="Watson M."/>
            <person name="Adriaenssens E.M."/>
            <person name="Foster-Nyarko E."/>
            <person name="Jarju S."/>
            <person name="Secka A."/>
            <person name="Antonio M."/>
            <person name="Oren A."/>
            <person name="Chaudhuri R.R."/>
            <person name="La Ragione R."/>
            <person name="Hildebrand F."/>
            <person name="Pallen M.J."/>
        </authorList>
    </citation>
    <scope>NUCLEOTIDE SEQUENCE</scope>
    <source>
        <strain evidence="1">ChiGjej1B1-13045</strain>
    </source>
</reference>
<comment type="caution">
    <text evidence="1">The sequence shown here is derived from an EMBL/GenBank/DDBJ whole genome shotgun (WGS) entry which is preliminary data.</text>
</comment>
<gene>
    <name evidence="1" type="ORF">H9817_07010</name>
</gene>
<evidence type="ECO:0000313" key="2">
    <source>
        <dbReference type="Proteomes" id="UP000824017"/>
    </source>
</evidence>
<protein>
    <submittedName>
        <fullName evidence="1">Uncharacterized protein</fullName>
    </submittedName>
</protein>
<dbReference type="Proteomes" id="UP000824017">
    <property type="component" value="Unassembled WGS sequence"/>
</dbReference>
<organism evidence="1 2">
    <name type="scientific">Candidatus Mediterraneibacter stercorigallinarum</name>
    <dbReference type="NCBI Taxonomy" id="2838686"/>
    <lineage>
        <taxon>Bacteria</taxon>
        <taxon>Bacillati</taxon>
        <taxon>Bacillota</taxon>
        <taxon>Clostridia</taxon>
        <taxon>Lachnospirales</taxon>
        <taxon>Lachnospiraceae</taxon>
        <taxon>Mediterraneibacter</taxon>
    </lineage>
</organism>
<dbReference type="AlphaFoldDB" id="A0A9D2DAU6"/>
<sequence length="62" mass="6825">MKMVCPGSLLIAPATDRTADTAAVFQESSIFPESFPVEFRLKSVERAGKDSVYLLYSVNSPR</sequence>
<proteinExistence type="predicted"/>
<name>A0A9D2DAU6_9FIRM</name>
<evidence type="ECO:0000313" key="1">
    <source>
        <dbReference type="EMBL" id="HIZ13656.1"/>
    </source>
</evidence>
<reference evidence="1" key="2">
    <citation type="submission" date="2021-04" db="EMBL/GenBank/DDBJ databases">
        <authorList>
            <person name="Gilroy R."/>
        </authorList>
    </citation>
    <scope>NUCLEOTIDE SEQUENCE</scope>
    <source>
        <strain evidence="1">ChiGjej1B1-13045</strain>
    </source>
</reference>